<feature type="compositionally biased region" description="Basic and acidic residues" evidence="6">
    <location>
        <begin position="24"/>
        <end position="52"/>
    </location>
</feature>
<feature type="compositionally biased region" description="Low complexity" evidence="6">
    <location>
        <begin position="63"/>
        <end position="79"/>
    </location>
</feature>
<keyword evidence="2" id="KW-0963">Cytoplasm</keyword>
<dbReference type="GO" id="GO:0005737">
    <property type="term" value="C:cytoplasm"/>
    <property type="evidence" value="ECO:0007669"/>
    <property type="project" value="UniProtKB-SubCell"/>
</dbReference>
<reference evidence="7" key="1">
    <citation type="submission" date="2020-05" db="EMBL/GenBank/DDBJ databases">
        <title>Phylogenomic resolution of chytrid fungi.</title>
        <authorList>
            <person name="Stajich J.E."/>
            <person name="Amses K."/>
            <person name="Simmons R."/>
            <person name="Seto K."/>
            <person name="Myers J."/>
            <person name="Bonds A."/>
            <person name="Quandt C.A."/>
            <person name="Barry K."/>
            <person name="Liu P."/>
            <person name="Grigoriev I."/>
            <person name="Longcore J.E."/>
            <person name="James T.Y."/>
        </authorList>
    </citation>
    <scope>NUCLEOTIDE SEQUENCE</scope>
    <source>
        <strain evidence="7">JEL0318</strain>
    </source>
</reference>
<gene>
    <name evidence="7" type="ORF">HK097_000192</name>
</gene>
<sequence>MLSIDKRKEELEKKRAKLAELRRAREERKAALQDAVHRDSGAGHIRDRRDIDELVASLVGDKPSSPTPSLSASRSTATPSPGPVSQPAAAPDKTHVEEAPAETAAPAEVEEKYVPSLGVSDFLIIDVAPKEVVKYNKEIQTMEIMTDTEDLDRNWGEQATGTPEVADGDDGKDETGSVDSELNVPPVELSDTERKSILTSDRFRDFFDHSSKLMERALNDSYDFMTDYTIGDTQTADLGAGTDVKTVCTFFDDRLVRNRCVTDMDWSPKYPELLLASYNKNVMAVNEPDGLVLVWNTHLRERPEFVFHSQSDVTAAQFSEFHPNLIIGGTYSGQVVLWDTRAKSLPVLKTPLSAAGHTHPVHAMTMVGTQNAHNLVTASSDGLVCAWQLDMLAQPQETLDLIHPSHPKTDEVAVTTFGFPANETTTFWVGTEEGNVYQANRYERAGTKAGINPNDTYKGHYGMITGLDFHPLHGPVDFSDLYLTSSVDWTVKLWRVKSLTKAATAPQTIAPLYSFEHAIDYVYDARWSPLHPALFGSVDGMGTLDLYNLNTDVEVPIVTLPVTNGKALNKLKWDREGQKIASGSSDGHVYIHDLGEIAQPHNEEWSQLQRTIAELESADNPSSYH</sequence>
<evidence type="ECO:0000313" key="7">
    <source>
        <dbReference type="EMBL" id="KAJ3054967.1"/>
    </source>
</evidence>
<keyword evidence="8" id="KW-1185">Reference proteome</keyword>
<feature type="region of interest" description="Disordered" evidence="6">
    <location>
        <begin position="24"/>
        <end position="107"/>
    </location>
</feature>
<comment type="caution">
    <text evidence="7">The sequence shown here is derived from an EMBL/GenBank/DDBJ whole genome shotgun (WGS) entry which is preliminary data.</text>
</comment>
<dbReference type="FunFam" id="2.130.10.10:FF:000414">
    <property type="entry name" value="Cytoplasmic dynein intermediate chain"/>
    <property type="match status" value="1"/>
</dbReference>
<feature type="region of interest" description="Disordered" evidence="6">
    <location>
        <begin position="148"/>
        <end position="191"/>
    </location>
</feature>
<evidence type="ECO:0000256" key="1">
    <source>
        <dbReference type="ARBA" id="ARBA00004496"/>
    </source>
</evidence>
<keyword evidence="3 5" id="KW-0853">WD repeat</keyword>
<dbReference type="PROSITE" id="PS50082">
    <property type="entry name" value="WD_REPEATS_2"/>
    <property type="match status" value="1"/>
</dbReference>
<dbReference type="PANTHER" id="PTHR12442">
    <property type="entry name" value="DYNEIN INTERMEDIATE CHAIN"/>
    <property type="match status" value="1"/>
</dbReference>
<protein>
    <submittedName>
        <fullName evidence="7">Uncharacterized protein</fullName>
    </submittedName>
</protein>
<dbReference type="GO" id="GO:0045504">
    <property type="term" value="F:dynein heavy chain binding"/>
    <property type="evidence" value="ECO:0007669"/>
    <property type="project" value="TreeGrafter"/>
</dbReference>
<evidence type="ECO:0000256" key="3">
    <source>
        <dbReference type="ARBA" id="ARBA00022574"/>
    </source>
</evidence>
<dbReference type="InterPro" id="IPR050687">
    <property type="entry name" value="Dynein_IC"/>
</dbReference>
<evidence type="ECO:0000256" key="2">
    <source>
        <dbReference type="ARBA" id="ARBA00022490"/>
    </source>
</evidence>
<dbReference type="Proteomes" id="UP001212841">
    <property type="component" value="Unassembled WGS sequence"/>
</dbReference>
<dbReference type="Pfam" id="PF00400">
    <property type="entry name" value="WD40"/>
    <property type="match status" value="2"/>
</dbReference>
<dbReference type="FunFam" id="2.130.10.10:FF:001070">
    <property type="entry name" value="Dynein intermediate chain, cytosolic"/>
    <property type="match status" value="1"/>
</dbReference>
<dbReference type="Gene3D" id="2.130.10.10">
    <property type="entry name" value="YVTN repeat-like/Quinoprotein amine dehydrogenase"/>
    <property type="match status" value="2"/>
</dbReference>
<dbReference type="InterPro" id="IPR015943">
    <property type="entry name" value="WD40/YVTN_repeat-like_dom_sf"/>
</dbReference>
<evidence type="ECO:0000256" key="4">
    <source>
        <dbReference type="ARBA" id="ARBA00022737"/>
    </source>
</evidence>
<dbReference type="InterPro" id="IPR001680">
    <property type="entry name" value="WD40_rpt"/>
</dbReference>
<dbReference type="SUPFAM" id="SSF50978">
    <property type="entry name" value="WD40 repeat-like"/>
    <property type="match status" value="1"/>
</dbReference>
<dbReference type="SMART" id="SM00320">
    <property type="entry name" value="WD40"/>
    <property type="match status" value="6"/>
</dbReference>
<comment type="subcellular location">
    <subcellularLocation>
        <location evidence="1">Cytoplasm</location>
    </subcellularLocation>
</comment>
<feature type="repeat" description="WD" evidence="5">
    <location>
        <begin position="457"/>
        <end position="504"/>
    </location>
</feature>
<name>A0AAD5SHI3_9FUNG</name>
<organism evidence="7 8">
    <name type="scientific">Rhizophlyctis rosea</name>
    <dbReference type="NCBI Taxonomy" id="64517"/>
    <lineage>
        <taxon>Eukaryota</taxon>
        <taxon>Fungi</taxon>
        <taxon>Fungi incertae sedis</taxon>
        <taxon>Chytridiomycota</taxon>
        <taxon>Chytridiomycota incertae sedis</taxon>
        <taxon>Chytridiomycetes</taxon>
        <taxon>Rhizophlyctidales</taxon>
        <taxon>Rhizophlyctidaceae</taxon>
        <taxon>Rhizophlyctis</taxon>
    </lineage>
</organism>
<evidence type="ECO:0000313" key="8">
    <source>
        <dbReference type="Proteomes" id="UP001212841"/>
    </source>
</evidence>
<dbReference type="GO" id="GO:0005868">
    <property type="term" value="C:cytoplasmic dynein complex"/>
    <property type="evidence" value="ECO:0007669"/>
    <property type="project" value="TreeGrafter"/>
</dbReference>
<evidence type="ECO:0000256" key="6">
    <source>
        <dbReference type="SAM" id="MobiDB-lite"/>
    </source>
</evidence>
<accession>A0AAD5SHI3</accession>
<evidence type="ECO:0000256" key="5">
    <source>
        <dbReference type="PROSITE-ProRule" id="PRU00221"/>
    </source>
</evidence>
<dbReference type="EMBL" id="JADGJD010000102">
    <property type="protein sequence ID" value="KAJ3054967.1"/>
    <property type="molecule type" value="Genomic_DNA"/>
</dbReference>
<dbReference type="AlphaFoldDB" id="A0AAD5SHI3"/>
<dbReference type="GO" id="GO:0010970">
    <property type="term" value="P:transport along microtubule"/>
    <property type="evidence" value="ECO:0007669"/>
    <property type="project" value="TreeGrafter"/>
</dbReference>
<proteinExistence type="predicted"/>
<dbReference type="InterPro" id="IPR036322">
    <property type="entry name" value="WD40_repeat_dom_sf"/>
</dbReference>
<dbReference type="PANTHER" id="PTHR12442:SF22">
    <property type="entry name" value="CYTOPLASMIC DYNEIN 1 INTERMEDIATE CHAIN-RELATED"/>
    <property type="match status" value="1"/>
</dbReference>
<keyword evidence="4" id="KW-0677">Repeat</keyword>
<dbReference type="GO" id="GO:0045503">
    <property type="term" value="F:dynein light chain binding"/>
    <property type="evidence" value="ECO:0007669"/>
    <property type="project" value="TreeGrafter"/>
</dbReference>